<protein>
    <submittedName>
        <fullName evidence="3">Ribonuclease H-like domain-containing protein</fullName>
    </submittedName>
</protein>
<reference evidence="3" key="1">
    <citation type="journal article" date="2022" name="Int. J. Mol. Sci.">
        <title>Draft Genome of Tanacetum Coccineum: Genomic Comparison of Closely Related Tanacetum-Family Plants.</title>
        <authorList>
            <person name="Yamashiro T."/>
            <person name="Shiraishi A."/>
            <person name="Nakayama K."/>
            <person name="Satake H."/>
        </authorList>
    </citation>
    <scope>NUCLEOTIDE SEQUENCE</scope>
</reference>
<evidence type="ECO:0000259" key="2">
    <source>
        <dbReference type="PROSITE" id="PS50103"/>
    </source>
</evidence>
<evidence type="ECO:0000313" key="3">
    <source>
        <dbReference type="EMBL" id="GJT90367.1"/>
    </source>
</evidence>
<keyword evidence="1" id="KW-0862">Zinc</keyword>
<sequence>MTGPDVKPWRPCFNFAKGSCRFGNDYRFVHNHNAKNGDYSGLKSSGNNTDELLVKLLDRLGLNENKHAIVTSNNTNNPSLNPNVATTNTLPVVFGPTSYYSQSVPTFSPIPSYMLAQHFGGPPGFYYPLVQPHASFSSSYPGNMGPNTPSGQATTLSHVFNTETLRDLSNGAWNMDTGASSHLNSLVNSLSENFNTYDIPDIIPPVIPTNPAVQLPPETITPIHYTPIQHHPDAALLPTTPQQLLPAQV</sequence>
<keyword evidence="4" id="KW-1185">Reference proteome</keyword>
<proteinExistence type="predicted"/>
<reference evidence="3" key="2">
    <citation type="submission" date="2022-01" db="EMBL/GenBank/DDBJ databases">
        <authorList>
            <person name="Yamashiro T."/>
            <person name="Shiraishi A."/>
            <person name="Satake H."/>
            <person name="Nakayama K."/>
        </authorList>
    </citation>
    <scope>NUCLEOTIDE SEQUENCE</scope>
</reference>
<keyword evidence="1" id="KW-0863">Zinc-finger</keyword>
<organism evidence="3 4">
    <name type="scientific">Tanacetum coccineum</name>
    <dbReference type="NCBI Taxonomy" id="301880"/>
    <lineage>
        <taxon>Eukaryota</taxon>
        <taxon>Viridiplantae</taxon>
        <taxon>Streptophyta</taxon>
        <taxon>Embryophyta</taxon>
        <taxon>Tracheophyta</taxon>
        <taxon>Spermatophyta</taxon>
        <taxon>Magnoliopsida</taxon>
        <taxon>eudicotyledons</taxon>
        <taxon>Gunneridae</taxon>
        <taxon>Pentapetalae</taxon>
        <taxon>asterids</taxon>
        <taxon>campanulids</taxon>
        <taxon>Asterales</taxon>
        <taxon>Asteraceae</taxon>
        <taxon>Asteroideae</taxon>
        <taxon>Anthemideae</taxon>
        <taxon>Anthemidinae</taxon>
        <taxon>Tanacetum</taxon>
    </lineage>
</organism>
<dbReference type="EMBL" id="BQNB010019914">
    <property type="protein sequence ID" value="GJT90367.1"/>
    <property type="molecule type" value="Genomic_DNA"/>
</dbReference>
<keyword evidence="1" id="KW-0479">Metal-binding</keyword>
<evidence type="ECO:0000256" key="1">
    <source>
        <dbReference type="PROSITE-ProRule" id="PRU00723"/>
    </source>
</evidence>
<dbReference type="Proteomes" id="UP001151760">
    <property type="component" value="Unassembled WGS sequence"/>
</dbReference>
<comment type="caution">
    <text evidence="3">The sequence shown here is derived from an EMBL/GenBank/DDBJ whole genome shotgun (WGS) entry which is preliminary data.</text>
</comment>
<evidence type="ECO:0000313" key="4">
    <source>
        <dbReference type="Proteomes" id="UP001151760"/>
    </source>
</evidence>
<dbReference type="InterPro" id="IPR000571">
    <property type="entry name" value="Znf_CCCH"/>
</dbReference>
<gene>
    <name evidence="3" type="ORF">Tco_1079212</name>
</gene>
<feature type="zinc finger region" description="C3H1-type" evidence="1">
    <location>
        <begin position="7"/>
        <end position="33"/>
    </location>
</feature>
<dbReference type="PROSITE" id="PS50103">
    <property type="entry name" value="ZF_C3H1"/>
    <property type="match status" value="1"/>
</dbReference>
<feature type="domain" description="C3H1-type" evidence="2">
    <location>
        <begin position="7"/>
        <end position="33"/>
    </location>
</feature>
<name>A0ABQ5HSP8_9ASTR</name>
<accession>A0ABQ5HSP8</accession>